<dbReference type="EMBL" id="LAZR01001992">
    <property type="protein sequence ID" value="KKN36041.1"/>
    <property type="molecule type" value="Genomic_DNA"/>
</dbReference>
<gene>
    <name evidence="1" type="ORF">LCGC14_0777360</name>
</gene>
<proteinExistence type="predicted"/>
<protein>
    <submittedName>
        <fullName evidence="1">Uncharacterized protein</fullName>
    </submittedName>
</protein>
<sequence length="89" mass="9952">MGLLAWVAEDIEEEEEGDVSKTARVDLNKLMAGATKLTRDQQIRLAALRVAAWGMRGTADILFEAREFERFIRASDSGKVKSATRKKAR</sequence>
<dbReference type="AlphaFoldDB" id="A0A0F9SGB7"/>
<evidence type="ECO:0000313" key="1">
    <source>
        <dbReference type="EMBL" id="KKN36041.1"/>
    </source>
</evidence>
<comment type="caution">
    <text evidence="1">The sequence shown here is derived from an EMBL/GenBank/DDBJ whole genome shotgun (WGS) entry which is preliminary data.</text>
</comment>
<organism evidence="1">
    <name type="scientific">marine sediment metagenome</name>
    <dbReference type="NCBI Taxonomy" id="412755"/>
    <lineage>
        <taxon>unclassified sequences</taxon>
        <taxon>metagenomes</taxon>
        <taxon>ecological metagenomes</taxon>
    </lineage>
</organism>
<accession>A0A0F9SGB7</accession>
<reference evidence="1" key="1">
    <citation type="journal article" date="2015" name="Nature">
        <title>Complex archaea that bridge the gap between prokaryotes and eukaryotes.</title>
        <authorList>
            <person name="Spang A."/>
            <person name="Saw J.H."/>
            <person name="Jorgensen S.L."/>
            <person name="Zaremba-Niedzwiedzka K."/>
            <person name="Martijn J."/>
            <person name="Lind A.E."/>
            <person name="van Eijk R."/>
            <person name="Schleper C."/>
            <person name="Guy L."/>
            <person name="Ettema T.J."/>
        </authorList>
    </citation>
    <scope>NUCLEOTIDE SEQUENCE</scope>
</reference>
<name>A0A0F9SGB7_9ZZZZ</name>